<name>B4RD89_PHEZH</name>
<dbReference type="eggNOG" id="COG1977">
    <property type="taxonomic scope" value="Bacteria"/>
</dbReference>
<dbReference type="InterPro" id="IPR003749">
    <property type="entry name" value="ThiS/MoaD-like"/>
</dbReference>
<evidence type="ECO:0000313" key="2">
    <source>
        <dbReference type="Proteomes" id="UP000001868"/>
    </source>
</evidence>
<protein>
    <submittedName>
        <fullName evidence="1">Molybdopterin converting factor,subunit 1</fullName>
    </submittedName>
</protein>
<proteinExistence type="predicted"/>
<sequence length="81" mass="8301">MSMARVLLFGPLRDLAGWRERTLDAASLSALKALIAAEDADLARAIDAPGVQVALDQALVRGDPALAAGSEVAFLPPMSGG</sequence>
<reference evidence="1 2" key="1">
    <citation type="journal article" date="2008" name="BMC Genomics">
        <title>Complete genome of Phenylobacterium zucineum - a novel facultative intracellular bacterium isolated from human erythroleukemia cell line K562.</title>
        <authorList>
            <person name="Luo Y."/>
            <person name="Xu X."/>
            <person name="Ding Z."/>
            <person name="Liu Z."/>
            <person name="Zhang B."/>
            <person name="Yan Z."/>
            <person name="Sun J."/>
            <person name="Hu S."/>
            <person name="Hu X."/>
        </authorList>
    </citation>
    <scope>NUCLEOTIDE SEQUENCE [LARGE SCALE GENOMIC DNA]</scope>
    <source>
        <strain evidence="1 2">HLK1</strain>
    </source>
</reference>
<accession>B4RD89</accession>
<dbReference type="InterPro" id="IPR016155">
    <property type="entry name" value="Mopterin_synth/thiamin_S_b"/>
</dbReference>
<dbReference type="Gene3D" id="3.10.20.30">
    <property type="match status" value="1"/>
</dbReference>
<dbReference type="AlphaFoldDB" id="B4RD89"/>
<evidence type="ECO:0000313" key="1">
    <source>
        <dbReference type="EMBL" id="ACG76693.1"/>
    </source>
</evidence>
<keyword evidence="2" id="KW-1185">Reference proteome</keyword>
<gene>
    <name evidence="1" type="ordered locus">PHZ_c0279</name>
</gene>
<dbReference type="EMBL" id="CP000747">
    <property type="protein sequence ID" value="ACG76693.1"/>
    <property type="molecule type" value="Genomic_DNA"/>
</dbReference>
<dbReference type="KEGG" id="pzu:PHZ_c0279"/>
<dbReference type="Pfam" id="PF02597">
    <property type="entry name" value="ThiS"/>
    <property type="match status" value="1"/>
</dbReference>
<dbReference type="InterPro" id="IPR012675">
    <property type="entry name" value="Beta-grasp_dom_sf"/>
</dbReference>
<dbReference type="SUPFAM" id="SSF54285">
    <property type="entry name" value="MoaD/ThiS"/>
    <property type="match status" value="1"/>
</dbReference>
<dbReference type="Proteomes" id="UP000001868">
    <property type="component" value="Chromosome"/>
</dbReference>
<dbReference type="STRING" id="450851.PHZ_c0279"/>
<dbReference type="HOGENOM" id="CLU_114601_4_0_5"/>
<dbReference type="CDD" id="cd00754">
    <property type="entry name" value="Ubl_MoaD"/>
    <property type="match status" value="1"/>
</dbReference>
<organism evidence="1 2">
    <name type="scientific">Phenylobacterium zucineum (strain HLK1)</name>
    <dbReference type="NCBI Taxonomy" id="450851"/>
    <lineage>
        <taxon>Bacteria</taxon>
        <taxon>Pseudomonadati</taxon>
        <taxon>Pseudomonadota</taxon>
        <taxon>Alphaproteobacteria</taxon>
        <taxon>Caulobacterales</taxon>
        <taxon>Caulobacteraceae</taxon>
        <taxon>Phenylobacterium</taxon>
    </lineage>
</organism>